<name>A0ABR1PVA5_9PEZI</name>
<dbReference type="Proteomes" id="UP001391051">
    <property type="component" value="Unassembled WGS sequence"/>
</dbReference>
<evidence type="ECO:0000313" key="3">
    <source>
        <dbReference type="Proteomes" id="UP001391051"/>
    </source>
</evidence>
<evidence type="ECO:0000313" key="2">
    <source>
        <dbReference type="EMBL" id="KAK7940952.1"/>
    </source>
</evidence>
<organism evidence="2 3">
    <name type="scientific">Apiospora aurea</name>
    <dbReference type="NCBI Taxonomy" id="335848"/>
    <lineage>
        <taxon>Eukaryota</taxon>
        <taxon>Fungi</taxon>
        <taxon>Dikarya</taxon>
        <taxon>Ascomycota</taxon>
        <taxon>Pezizomycotina</taxon>
        <taxon>Sordariomycetes</taxon>
        <taxon>Xylariomycetidae</taxon>
        <taxon>Amphisphaeriales</taxon>
        <taxon>Apiosporaceae</taxon>
        <taxon>Apiospora</taxon>
    </lineage>
</organism>
<keyword evidence="1" id="KW-1133">Transmembrane helix</keyword>
<feature type="transmembrane region" description="Helical" evidence="1">
    <location>
        <begin position="12"/>
        <end position="36"/>
    </location>
</feature>
<reference evidence="2 3" key="1">
    <citation type="submission" date="2023-01" db="EMBL/GenBank/DDBJ databases">
        <title>Analysis of 21 Apiospora genomes using comparative genomics revels a genus with tremendous synthesis potential of carbohydrate active enzymes and secondary metabolites.</title>
        <authorList>
            <person name="Sorensen T."/>
        </authorList>
    </citation>
    <scope>NUCLEOTIDE SEQUENCE [LARGE SCALE GENOMIC DNA]</scope>
    <source>
        <strain evidence="2 3">CBS 24483</strain>
    </source>
</reference>
<accession>A0ABR1PVA5</accession>
<sequence>MPTNKKTYKISAEVVTLGIVMTAAGAVFLAATWALVTGAKRCQDPSSAALSPYDVNLMDLRELRGRVFG</sequence>
<comment type="caution">
    <text evidence="2">The sequence shown here is derived from an EMBL/GenBank/DDBJ whole genome shotgun (WGS) entry which is preliminary data.</text>
</comment>
<keyword evidence="1" id="KW-0472">Membrane</keyword>
<keyword evidence="1" id="KW-0812">Transmembrane</keyword>
<dbReference type="GeneID" id="92082623"/>
<protein>
    <submittedName>
        <fullName evidence="2">Uncharacterized protein</fullName>
    </submittedName>
</protein>
<proteinExistence type="predicted"/>
<dbReference type="EMBL" id="JAQQWE010000009">
    <property type="protein sequence ID" value="KAK7940952.1"/>
    <property type="molecule type" value="Genomic_DNA"/>
</dbReference>
<keyword evidence="3" id="KW-1185">Reference proteome</keyword>
<gene>
    <name evidence="2" type="ORF">PG986_013339</name>
</gene>
<dbReference type="RefSeq" id="XP_066693704.1">
    <property type="nucleotide sequence ID" value="XM_066849561.1"/>
</dbReference>
<evidence type="ECO:0000256" key="1">
    <source>
        <dbReference type="SAM" id="Phobius"/>
    </source>
</evidence>